<dbReference type="InterPro" id="IPR003660">
    <property type="entry name" value="HAMP_dom"/>
</dbReference>
<keyword evidence="2" id="KW-0175">Coiled coil</keyword>
<evidence type="ECO:0000256" key="3">
    <source>
        <dbReference type="SAM" id="Phobius"/>
    </source>
</evidence>
<feature type="transmembrane region" description="Helical" evidence="3">
    <location>
        <begin position="12"/>
        <end position="35"/>
    </location>
</feature>
<protein>
    <submittedName>
        <fullName evidence="5">Serine phosphatase RsbU, regulator of sigma subunit</fullName>
    </submittedName>
</protein>
<dbReference type="GO" id="GO:0007165">
    <property type="term" value="P:signal transduction"/>
    <property type="evidence" value="ECO:0007669"/>
    <property type="project" value="InterPro"/>
</dbReference>
<dbReference type="InterPro" id="IPR036457">
    <property type="entry name" value="PPM-type-like_dom_sf"/>
</dbReference>
<feature type="transmembrane region" description="Helical" evidence="3">
    <location>
        <begin position="207"/>
        <end position="229"/>
    </location>
</feature>
<feature type="transmembrane region" description="Helical" evidence="3">
    <location>
        <begin position="166"/>
        <end position="195"/>
    </location>
</feature>
<dbReference type="InterPro" id="IPR001932">
    <property type="entry name" value="PPM-type_phosphatase-like_dom"/>
</dbReference>
<organism evidence="5 6">
    <name type="scientific">Saccharicrinis carchari</name>
    <dbReference type="NCBI Taxonomy" id="1168039"/>
    <lineage>
        <taxon>Bacteria</taxon>
        <taxon>Pseudomonadati</taxon>
        <taxon>Bacteroidota</taxon>
        <taxon>Bacteroidia</taxon>
        <taxon>Marinilabiliales</taxon>
        <taxon>Marinilabiliaceae</taxon>
        <taxon>Saccharicrinis</taxon>
    </lineage>
</organism>
<dbReference type="Gene3D" id="3.60.40.10">
    <property type="entry name" value="PPM-type phosphatase domain"/>
    <property type="match status" value="1"/>
</dbReference>
<keyword evidence="3" id="KW-0812">Transmembrane</keyword>
<dbReference type="Gene3D" id="6.10.340.10">
    <property type="match status" value="1"/>
</dbReference>
<dbReference type="EMBL" id="FXTB01000001">
    <property type="protein sequence ID" value="SMO38003.1"/>
    <property type="molecule type" value="Genomic_DNA"/>
</dbReference>
<dbReference type="PROSITE" id="PS50885">
    <property type="entry name" value="HAMP"/>
    <property type="match status" value="1"/>
</dbReference>
<keyword evidence="3" id="KW-0472">Membrane</keyword>
<dbReference type="CDD" id="cd06225">
    <property type="entry name" value="HAMP"/>
    <property type="match status" value="1"/>
</dbReference>
<gene>
    <name evidence="5" type="ORF">SAMN06265379_101391</name>
</gene>
<feature type="transmembrane region" description="Helical" evidence="3">
    <location>
        <begin position="123"/>
        <end position="146"/>
    </location>
</feature>
<evidence type="ECO:0000256" key="1">
    <source>
        <dbReference type="ARBA" id="ARBA00022801"/>
    </source>
</evidence>
<dbReference type="InterPro" id="IPR052016">
    <property type="entry name" value="Bact_Sigma-Reg"/>
</dbReference>
<dbReference type="RefSeq" id="WP_142531772.1">
    <property type="nucleotide sequence ID" value="NZ_FXTB01000001.1"/>
</dbReference>
<dbReference type="SMART" id="SM00304">
    <property type="entry name" value="HAMP"/>
    <property type="match status" value="1"/>
</dbReference>
<dbReference type="PANTHER" id="PTHR43156:SF9">
    <property type="entry name" value="HAMP DOMAIN-CONTAINING PROTEIN"/>
    <property type="match status" value="1"/>
</dbReference>
<keyword evidence="1" id="KW-0378">Hydrolase</keyword>
<feature type="domain" description="HAMP" evidence="4">
    <location>
        <begin position="364"/>
        <end position="416"/>
    </location>
</feature>
<proteinExistence type="predicted"/>
<sequence>MKQKKTPRFIGLRIYFTATFLYLFLVMPFIGFLLFQNLPEIISESKFSSQLINNQADTTMARLDSLRINIKIGKNGENIVGDELLIEQNVDSIVAVIEEDISRQDNSELRLKKNQNLEKFFRLYFETLILCYLLGMLFNGPFKIYLKRKRKQKKIGKRLEWYCKKFILITPLVNSLILLLPHMVSHIFAISTFLSAETGGRESDNNIFLNFFYVSAIAAFLTTLFVYFWKKNRVQLKYIEYFFNKDQLRKRIFRFRSGKIGRQLWYASIITTFFPLAIVGLYLVLSLTSVRDLGITELSNEQRIILFGNWNDTLSMVSEQNITDNEKDLYYVTAMDTIVMFFGIGSGILVSIIYIFLILRWTTRSIVYPVNELLLNMKKIRKDDSSPYTLVRTNDEVGELAEGFNIMLHKIKNYIANISQMNAELEDKVIERTKEIEEQKEEIEAQKEEITTQLEVVTDQKNIIEAQQYQILDSIRYAKRIQSAILPPDDLFKNSFTDHFILNRPRDIVSGDFYWSIKIESKIYVAVADCTGHGVPGAFLSILGISFLNEIVNMKHSRDASQILGQLRKALIFSLHQQGKEGEARDGLEVALCVLDMDNCTLQFAGANRPLYLVRKCDEKQESNGQSNNNISVFEKDEYQILKYKPDSMPIGIYYDADSPFTNIDIRIQAGDAIYLFTDGYVDQIGGPRRKTFRVKYFRELLFQIQDREMNEQKKILEQNISEWQGGLIQTDDILVIGMKI</sequence>
<feature type="transmembrane region" description="Helical" evidence="3">
    <location>
        <begin position="338"/>
        <end position="359"/>
    </location>
</feature>
<dbReference type="OrthoDB" id="9763484at2"/>
<accession>A0A521AT55</accession>
<feature type="transmembrane region" description="Helical" evidence="3">
    <location>
        <begin position="264"/>
        <end position="285"/>
    </location>
</feature>
<evidence type="ECO:0000313" key="5">
    <source>
        <dbReference type="EMBL" id="SMO38003.1"/>
    </source>
</evidence>
<evidence type="ECO:0000256" key="2">
    <source>
        <dbReference type="SAM" id="Coils"/>
    </source>
</evidence>
<dbReference type="GO" id="GO:0016020">
    <property type="term" value="C:membrane"/>
    <property type="evidence" value="ECO:0007669"/>
    <property type="project" value="InterPro"/>
</dbReference>
<dbReference type="SUPFAM" id="SSF158472">
    <property type="entry name" value="HAMP domain-like"/>
    <property type="match status" value="1"/>
</dbReference>
<dbReference type="Proteomes" id="UP000319040">
    <property type="component" value="Unassembled WGS sequence"/>
</dbReference>
<dbReference type="GO" id="GO:0016791">
    <property type="term" value="F:phosphatase activity"/>
    <property type="evidence" value="ECO:0007669"/>
    <property type="project" value="TreeGrafter"/>
</dbReference>
<name>A0A521AT55_SACCC</name>
<keyword evidence="3" id="KW-1133">Transmembrane helix</keyword>
<reference evidence="5 6" key="1">
    <citation type="submission" date="2017-05" db="EMBL/GenBank/DDBJ databases">
        <authorList>
            <person name="Varghese N."/>
            <person name="Submissions S."/>
        </authorList>
    </citation>
    <scope>NUCLEOTIDE SEQUENCE [LARGE SCALE GENOMIC DNA]</scope>
    <source>
        <strain evidence="5 6">DSM 27040</strain>
    </source>
</reference>
<dbReference type="Pfam" id="PF00672">
    <property type="entry name" value="HAMP"/>
    <property type="match status" value="1"/>
</dbReference>
<dbReference type="AlphaFoldDB" id="A0A521AT55"/>
<keyword evidence="6" id="KW-1185">Reference proteome</keyword>
<dbReference type="Pfam" id="PF07228">
    <property type="entry name" value="SpoIIE"/>
    <property type="match status" value="1"/>
</dbReference>
<feature type="coiled-coil region" evidence="2">
    <location>
        <begin position="408"/>
        <end position="460"/>
    </location>
</feature>
<evidence type="ECO:0000313" key="6">
    <source>
        <dbReference type="Proteomes" id="UP000319040"/>
    </source>
</evidence>
<evidence type="ECO:0000259" key="4">
    <source>
        <dbReference type="PROSITE" id="PS50885"/>
    </source>
</evidence>
<dbReference type="PANTHER" id="PTHR43156">
    <property type="entry name" value="STAGE II SPORULATION PROTEIN E-RELATED"/>
    <property type="match status" value="1"/>
</dbReference>